<evidence type="ECO:0000313" key="3">
    <source>
        <dbReference type="Proteomes" id="UP000708208"/>
    </source>
</evidence>
<evidence type="ECO:0000256" key="1">
    <source>
        <dbReference type="SAM" id="Phobius"/>
    </source>
</evidence>
<dbReference type="EMBL" id="CAJVCH010091715">
    <property type="protein sequence ID" value="CAG7722697.1"/>
    <property type="molecule type" value="Genomic_DNA"/>
</dbReference>
<sequence>MLSKLASIPRSSTFGVQTVVRRMKSNQWGSYGYSNFGHDKPDHFPLITKVFHAVVGVGFLMGVLNWSLFWPMITKSYYSVQKTVGVDVPEEKINPPEKKLKFIEHRRKHRDRTYQVNDPKDLP</sequence>
<protein>
    <submittedName>
        <fullName evidence="2">Uncharacterized protein</fullName>
    </submittedName>
</protein>
<name>A0A8J2JNV9_9HEXA</name>
<organism evidence="2 3">
    <name type="scientific">Allacma fusca</name>
    <dbReference type="NCBI Taxonomy" id="39272"/>
    <lineage>
        <taxon>Eukaryota</taxon>
        <taxon>Metazoa</taxon>
        <taxon>Ecdysozoa</taxon>
        <taxon>Arthropoda</taxon>
        <taxon>Hexapoda</taxon>
        <taxon>Collembola</taxon>
        <taxon>Symphypleona</taxon>
        <taxon>Sminthuridae</taxon>
        <taxon>Allacma</taxon>
    </lineage>
</organism>
<keyword evidence="1" id="KW-1133">Transmembrane helix</keyword>
<accession>A0A8J2JNV9</accession>
<dbReference type="AlphaFoldDB" id="A0A8J2JNV9"/>
<evidence type="ECO:0000313" key="2">
    <source>
        <dbReference type="EMBL" id="CAG7722697.1"/>
    </source>
</evidence>
<reference evidence="2" key="1">
    <citation type="submission" date="2021-06" db="EMBL/GenBank/DDBJ databases">
        <authorList>
            <person name="Hodson N. C."/>
            <person name="Mongue J. A."/>
            <person name="Jaron S. K."/>
        </authorList>
    </citation>
    <scope>NUCLEOTIDE SEQUENCE</scope>
</reference>
<keyword evidence="1" id="KW-0472">Membrane</keyword>
<keyword evidence="3" id="KW-1185">Reference proteome</keyword>
<keyword evidence="1" id="KW-0812">Transmembrane</keyword>
<gene>
    <name evidence="2" type="ORF">AFUS01_LOCUS11817</name>
</gene>
<dbReference type="Proteomes" id="UP000708208">
    <property type="component" value="Unassembled WGS sequence"/>
</dbReference>
<feature type="transmembrane region" description="Helical" evidence="1">
    <location>
        <begin position="50"/>
        <end position="73"/>
    </location>
</feature>
<proteinExistence type="predicted"/>
<comment type="caution">
    <text evidence="2">The sequence shown here is derived from an EMBL/GenBank/DDBJ whole genome shotgun (WGS) entry which is preliminary data.</text>
</comment>